<evidence type="ECO:0000256" key="1">
    <source>
        <dbReference type="SAM" id="MobiDB-lite"/>
    </source>
</evidence>
<comment type="caution">
    <text evidence="3">The sequence shown here is derived from an EMBL/GenBank/DDBJ whole genome shotgun (WGS) entry which is preliminary data.</text>
</comment>
<accession>A0A840BHD9</accession>
<sequence>MPHPEIENTLGFPSELLFLADESSRPLCVVLLQASYVIGEGGALSRCEAPVPIELAGTHHGDPACSSPRLESPIAFFKPTTDVVLLGHAHAPRPQTTELQVGLRVGALQKVVRVTGDRVMSKVLGRHSISHPATFETLPLIYERAFGGTDTRDPKPGVLRCEPRNPVGRGYRDPTLGQDEEVLLPNLEDPDHPFRGYGDQPPPAGFGFIAPHWQPRARLAGTYDEAWDKSRKPLLPLDFDRRFFNAASPGLISPSYLRGDEQALVANASPEGRIEFQLPDTATPHCQLSLRGHRVEEFPLLLDTVIIDLDARRLLLQRRGHAVLQRGPEDVTGVRILRRRPG</sequence>
<dbReference type="Proteomes" id="UP000561045">
    <property type="component" value="Unassembled WGS sequence"/>
</dbReference>
<dbReference type="AlphaFoldDB" id="A0A840BHD9"/>
<proteinExistence type="predicted"/>
<feature type="region of interest" description="Disordered" evidence="1">
    <location>
        <begin position="153"/>
        <end position="176"/>
    </location>
</feature>
<organism evidence="3 4">
    <name type="scientific">Niveibacterium umoris</name>
    <dbReference type="NCBI Taxonomy" id="1193620"/>
    <lineage>
        <taxon>Bacteria</taxon>
        <taxon>Pseudomonadati</taxon>
        <taxon>Pseudomonadota</taxon>
        <taxon>Betaproteobacteria</taxon>
        <taxon>Rhodocyclales</taxon>
        <taxon>Rhodocyclaceae</taxon>
        <taxon>Niveibacterium</taxon>
    </lineage>
</organism>
<evidence type="ECO:0000313" key="4">
    <source>
        <dbReference type="Proteomes" id="UP000561045"/>
    </source>
</evidence>
<keyword evidence="4" id="KW-1185">Reference proteome</keyword>
<dbReference type="EMBL" id="JACIET010000001">
    <property type="protein sequence ID" value="MBB4011664.1"/>
    <property type="molecule type" value="Genomic_DNA"/>
</dbReference>
<evidence type="ECO:0000313" key="3">
    <source>
        <dbReference type="EMBL" id="MBB4011664.1"/>
    </source>
</evidence>
<feature type="domain" description="DUF2169" evidence="2">
    <location>
        <begin position="25"/>
        <end position="316"/>
    </location>
</feature>
<name>A0A840BHD9_9RHOO</name>
<gene>
    <name evidence="3" type="ORF">GGR36_000972</name>
</gene>
<dbReference type="RefSeq" id="WP_183632483.1">
    <property type="nucleotide sequence ID" value="NZ_BAABLE010000011.1"/>
</dbReference>
<reference evidence="3 4" key="1">
    <citation type="submission" date="2020-08" db="EMBL/GenBank/DDBJ databases">
        <title>Genomic Encyclopedia of Type Strains, Phase IV (KMG-IV): sequencing the most valuable type-strain genomes for metagenomic binning, comparative biology and taxonomic classification.</title>
        <authorList>
            <person name="Goeker M."/>
        </authorList>
    </citation>
    <scope>NUCLEOTIDE SEQUENCE [LARGE SCALE GENOMIC DNA]</scope>
    <source>
        <strain evidence="3 4">DSM 106739</strain>
    </source>
</reference>
<dbReference type="Pfam" id="PF09937">
    <property type="entry name" value="DUF2169"/>
    <property type="match status" value="1"/>
</dbReference>
<protein>
    <recommendedName>
        <fullName evidence="2">DUF2169 domain-containing protein</fullName>
    </recommendedName>
</protein>
<evidence type="ECO:0000259" key="2">
    <source>
        <dbReference type="Pfam" id="PF09937"/>
    </source>
</evidence>
<dbReference type="InterPro" id="IPR018683">
    <property type="entry name" value="DUF2169"/>
</dbReference>